<reference evidence="1 2" key="2">
    <citation type="submission" date="2007-04" db="EMBL/GenBank/DDBJ databases">
        <title>Draft genome sequence of Eubacterium ventriosum (ATCC 27560).</title>
        <authorList>
            <person name="Sudarsanam P."/>
            <person name="Ley R."/>
            <person name="Guruge J."/>
            <person name="Turnbaugh P.J."/>
            <person name="Mahowald M."/>
            <person name="Liep D."/>
            <person name="Gordon J."/>
        </authorList>
    </citation>
    <scope>NUCLEOTIDE SEQUENCE [LARGE SCALE GENOMIC DNA]</scope>
    <source>
        <strain evidence="1 2">ATCC 27560</strain>
    </source>
</reference>
<comment type="caution">
    <text evidence="1">The sequence shown here is derived from an EMBL/GenBank/DDBJ whole genome shotgun (WGS) entry which is preliminary data.</text>
</comment>
<proteinExistence type="predicted"/>
<dbReference type="Proteomes" id="UP000006000">
    <property type="component" value="Unassembled WGS sequence"/>
</dbReference>
<organism evidence="1 2">
    <name type="scientific">Eubacterium ventriosum ATCC 27560</name>
    <dbReference type="NCBI Taxonomy" id="411463"/>
    <lineage>
        <taxon>Bacteria</taxon>
        <taxon>Bacillati</taxon>
        <taxon>Bacillota</taxon>
        <taxon>Clostridia</taxon>
        <taxon>Eubacteriales</taxon>
        <taxon>Eubacteriaceae</taxon>
        <taxon>Eubacterium</taxon>
    </lineage>
</organism>
<sequence length="41" mass="4753">MVFYFRIPNTGIKICYVLGFQCFLQSFVKFLAIAFSPCILI</sequence>
<reference evidence="1 2" key="1">
    <citation type="submission" date="2007-03" db="EMBL/GenBank/DDBJ databases">
        <authorList>
            <person name="Fulton L."/>
            <person name="Clifton S."/>
            <person name="Fulton B."/>
            <person name="Xu J."/>
            <person name="Minx P."/>
            <person name="Pepin K.H."/>
            <person name="Johnson M."/>
            <person name="Thiruvilangam P."/>
            <person name="Bhonagiri V."/>
            <person name="Nash W.E."/>
            <person name="Mardis E.R."/>
            <person name="Wilson R.K."/>
        </authorList>
    </citation>
    <scope>NUCLEOTIDE SEQUENCE [LARGE SCALE GENOMIC DNA]</scope>
    <source>
        <strain evidence="1 2">ATCC 27560</strain>
    </source>
</reference>
<accession>A5Z9N0</accession>
<dbReference type="HOGENOM" id="CLU_3270278_0_0_9"/>
<gene>
    <name evidence="1" type="ORF">EUBVEN_02426</name>
</gene>
<dbReference type="EMBL" id="AAVL02000037">
    <property type="protein sequence ID" value="EDM50474.1"/>
    <property type="molecule type" value="Genomic_DNA"/>
</dbReference>
<name>A5Z9N0_9FIRM</name>
<dbReference type="AlphaFoldDB" id="A5Z9N0"/>
<evidence type="ECO:0000313" key="2">
    <source>
        <dbReference type="Proteomes" id="UP000006000"/>
    </source>
</evidence>
<protein>
    <submittedName>
        <fullName evidence="1">Uncharacterized protein</fullName>
    </submittedName>
</protein>
<evidence type="ECO:0000313" key="1">
    <source>
        <dbReference type="EMBL" id="EDM50474.1"/>
    </source>
</evidence>